<dbReference type="EMBL" id="JAROCA020000002">
    <property type="protein sequence ID" value="MDY0406624.1"/>
    <property type="molecule type" value="Genomic_DNA"/>
</dbReference>
<evidence type="ECO:0000256" key="1">
    <source>
        <dbReference type="PROSITE-ProRule" id="PRU00285"/>
    </source>
</evidence>
<comment type="similarity">
    <text evidence="1 2">Belongs to the small heat shock protein (HSP20) family.</text>
</comment>
<sequence>MDQFFGDNFWKQFDGLIKTSIPLINMYQTDNEIFIIINVPGMDNIDNMNVYVDYATLELKGEINLGLGKDTAIINEITEGSFERKIHLPYPVRSDKIKATYKNGLVYIKLHRLISETGRKNRVNVHLLEDD</sequence>
<dbReference type="Proteomes" id="UP001228376">
    <property type="component" value="Unassembled WGS sequence"/>
</dbReference>
<dbReference type="SUPFAM" id="SSF49764">
    <property type="entry name" value="HSP20-like chaperones"/>
    <property type="match status" value="1"/>
</dbReference>
<evidence type="ECO:0000256" key="2">
    <source>
        <dbReference type="RuleBase" id="RU003616"/>
    </source>
</evidence>
<evidence type="ECO:0000259" key="3">
    <source>
        <dbReference type="PROSITE" id="PS01031"/>
    </source>
</evidence>
<evidence type="ECO:0000313" key="5">
    <source>
        <dbReference type="Proteomes" id="UP001228376"/>
    </source>
</evidence>
<feature type="domain" description="SHSP" evidence="3">
    <location>
        <begin position="14"/>
        <end position="128"/>
    </location>
</feature>
<accession>A0ABU5CJT7</accession>
<dbReference type="InterPro" id="IPR008978">
    <property type="entry name" value="HSP20-like_chaperone"/>
</dbReference>
<gene>
    <name evidence="4" type="ORF">P5G51_015760</name>
</gene>
<name>A0ABU5CJT7_9BACI</name>
<evidence type="ECO:0000313" key="4">
    <source>
        <dbReference type="EMBL" id="MDY0406624.1"/>
    </source>
</evidence>
<comment type="caution">
    <text evidence="4">The sequence shown here is derived from an EMBL/GenBank/DDBJ whole genome shotgun (WGS) entry which is preliminary data.</text>
</comment>
<dbReference type="PROSITE" id="PS01031">
    <property type="entry name" value="SHSP"/>
    <property type="match status" value="1"/>
</dbReference>
<proteinExistence type="inferred from homology"/>
<protein>
    <submittedName>
        <fullName evidence="4">Hsp20/alpha crystallin family protein</fullName>
    </submittedName>
</protein>
<reference evidence="4 5" key="1">
    <citation type="submission" date="2023-10" db="EMBL/GenBank/DDBJ databases">
        <title>179-bfca-hs.</title>
        <authorList>
            <person name="Miliotis G."/>
            <person name="Sengupta P."/>
            <person name="Hameed A."/>
            <person name="Chuvochina M."/>
            <person name="Mcdonagh F."/>
            <person name="Simpson A.C."/>
            <person name="Singh N.K."/>
            <person name="Rekha P.D."/>
            <person name="Raman K."/>
            <person name="Hugenholtz P."/>
            <person name="Venkateswaran K."/>
        </authorList>
    </citation>
    <scope>NUCLEOTIDE SEQUENCE [LARGE SCALE GENOMIC DNA]</scope>
    <source>
        <strain evidence="4 5">179-BFC-A-HS</strain>
    </source>
</reference>
<dbReference type="Pfam" id="PF00011">
    <property type="entry name" value="HSP20"/>
    <property type="match status" value="1"/>
</dbReference>
<dbReference type="RefSeq" id="WP_320385013.1">
    <property type="nucleotide sequence ID" value="NZ_JAROCA020000002.1"/>
</dbReference>
<organism evidence="4 5">
    <name type="scientific">Tigheibacillus jepli</name>
    <dbReference type="NCBI Taxonomy" id="3035914"/>
    <lineage>
        <taxon>Bacteria</taxon>
        <taxon>Bacillati</taxon>
        <taxon>Bacillota</taxon>
        <taxon>Bacilli</taxon>
        <taxon>Bacillales</taxon>
        <taxon>Bacillaceae</taxon>
        <taxon>Tigheibacillus</taxon>
    </lineage>
</organism>
<dbReference type="Gene3D" id="2.60.40.790">
    <property type="match status" value="1"/>
</dbReference>
<dbReference type="InterPro" id="IPR002068">
    <property type="entry name" value="A-crystallin/Hsp20_dom"/>
</dbReference>
<dbReference type="CDD" id="cd06464">
    <property type="entry name" value="ACD_sHsps-like"/>
    <property type="match status" value="1"/>
</dbReference>
<keyword evidence="5" id="KW-1185">Reference proteome</keyword>